<accession>A0AA39DL30</accession>
<keyword evidence="1" id="KW-0812">Transmembrane</keyword>
<keyword evidence="1" id="KW-0472">Membrane</keyword>
<dbReference type="PANTHER" id="PTHR33726">
    <property type="entry name" value="TRANSMEMBRANE PROTEIN"/>
    <property type="match status" value="1"/>
</dbReference>
<organism evidence="2 3">
    <name type="scientific">Vitis rotundifolia</name>
    <name type="common">Muscadine grape</name>
    <dbReference type="NCBI Taxonomy" id="103349"/>
    <lineage>
        <taxon>Eukaryota</taxon>
        <taxon>Viridiplantae</taxon>
        <taxon>Streptophyta</taxon>
        <taxon>Embryophyta</taxon>
        <taxon>Tracheophyta</taxon>
        <taxon>Spermatophyta</taxon>
        <taxon>Magnoliopsida</taxon>
        <taxon>eudicotyledons</taxon>
        <taxon>Gunneridae</taxon>
        <taxon>Pentapetalae</taxon>
        <taxon>rosids</taxon>
        <taxon>Vitales</taxon>
        <taxon>Vitaceae</taxon>
        <taxon>Viteae</taxon>
        <taxon>Vitis</taxon>
    </lineage>
</organism>
<evidence type="ECO:0000256" key="1">
    <source>
        <dbReference type="SAM" id="Phobius"/>
    </source>
</evidence>
<name>A0AA39DL30_VITRO</name>
<protein>
    <recommendedName>
        <fullName evidence="4">Transmembrane protein</fullName>
    </recommendedName>
</protein>
<dbReference type="PANTHER" id="PTHR33726:SF8">
    <property type="entry name" value="TRANSMEMBRANE PROTEIN"/>
    <property type="match status" value="1"/>
</dbReference>
<keyword evidence="1" id="KW-1133">Transmembrane helix</keyword>
<dbReference type="AlphaFoldDB" id="A0AA39DL30"/>
<sequence>MWSLKLKKVVKPWRLSAFSWKKLSIVDDLVFKILYVLEAIVLVSTLCFFFLCCGCHI</sequence>
<evidence type="ECO:0008006" key="4">
    <source>
        <dbReference type="Google" id="ProtNLM"/>
    </source>
</evidence>
<dbReference type="Proteomes" id="UP001168098">
    <property type="component" value="Unassembled WGS sequence"/>
</dbReference>
<proteinExistence type="predicted"/>
<keyword evidence="3" id="KW-1185">Reference proteome</keyword>
<gene>
    <name evidence="2" type="ORF">PVL29_015036</name>
</gene>
<feature type="transmembrane region" description="Helical" evidence="1">
    <location>
        <begin position="29"/>
        <end position="51"/>
    </location>
</feature>
<evidence type="ECO:0000313" key="3">
    <source>
        <dbReference type="Proteomes" id="UP001168098"/>
    </source>
</evidence>
<dbReference type="EMBL" id="JARBHA010000012">
    <property type="protein sequence ID" value="KAJ9685957.1"/>
    <property type="molecule type" value="Genomic_DNA"/>
</dbReference>
<evidence type="ECO:0000313" key="2">
    <source>
        <dbReference type="EMBL" id="KAJ9685957.1"/>
    </source>
</evidence>
<reference evidence="2 3" key="1">
    <citation type="journal article" date="2023" name="BMC Biotechnol.">
        <title>Vitis rotundifolia cv Carlos genome sequencing.</title>
        <authorList>
            <person name="Huff M."/>
            <person name="Hulse-Kemp A."/>
            <person name="Scheffler B."/>
            <person name="Youngblood R."/>
            <person name="Simpson S."/>
            <person name="Babiker E."/>
            <person name="Staton M."/>
        </authorList>
    </citation>
    <scope>NUCLEOTIDE SEQUENCE [LARGE SCALE GENOMIC DNA]</scope>
    <source>
        <tissue evidence="2">Leaf</tissue>
    </source>
</reference>
<comment type="caution">
    <text evidence="2">The sequence shown here is derived from an EMBL/GenBank/DDBJ whole genome shotgun (WGS) entry which is preliminary data.</text>
</comment>